<dbReference type="PANTHER" id="PTHR43806">
    <property type="entry name" value="PEPTIDASE S8"/>
    <property type="match status" value="1"/>
</dbReference>
<feature type="compositionally biased region" description="Basic and acidic residues" evidence="7">
    <location>
        <begin position="679"/>
        <end position="688"/>
    </location>
</feature>
<dbReference type="GO" id="GO:0005615">
    <property type="term" value="C:extracellular space"/>
    <property type="evidence" value="ECO:0007669"/>
    <property type="project" value="TreeGrafter"/>
</dbReference>
<feature type="compositionally biased region" description="Basic residues" evidence="7">
    <location>
        <begin position="613"/>
        <end position="627"/>
    </location>
</feature>
<sequence>MLVKGYLTLLSCLVLSTLGQAQVTSFSTSQSQKYIMVVDPATDLVNFLPNLLEGVFGLLGDLFEEIGDALHDLNGSHHKRTQAFEILDTFDLDNSFKAVSAKLEKGDFLHKIFEHFSEITDIVPDDKIQFNLPKPHHRLQTRAIEQKNHFSNSNHTSPRYANVTVPSILTQKNASWHLARVSQRSIHLNSPYYYPASSGTGVRVYVIDDGINKNHKDFNGRVIWGHSLIKDGDDNGGGHGTHVAGIIGGKTYGVAKNASLVSVRVLDKNGEGSVSDVLSGLQWAVKDAKKYKGKALINLSLGIDAIAPQANVLDKAATAAVKAGIPIFAAAGNSASDACRVVPAGNPNVYTVGSIDNTDTIDSLSCYGKCVSILAPGVNVLSDFIGSTSATALLSGTSMASPHVAGVGALLLPTLKTATPQALYDAITSLATRNKAHKLRSKTPNLILFNNATLTTQSSNSTNKRALTPKKKHPKTKPIAKYHGRFAQDPHHNDGQEFHGRVEQDPHHNDGQEFHGRVEQDPHHNDGQEFHGRVEQDPHHHNDGQEFHGRVEQDPHHHNDGQEFHGRVEQDPHHNDGQEYHGRSKKDPHHNDDEDYHGRSKHDPHPKIDKNFHGRVKHDPKHKKGKGGCKTDQKYHGRCAGDQDQEKFHGRCAGDQDQEKFHGRCAGDQDQEKFHGRCADDQDQEKFHGRSCGVGKGGQHHD</sequence>
<organism evidence="10 11">
    <name type="scientific">Hesseltinella vesiculosa</name>
    <dbReference type="NCBI Taxonomy" id="101127"/>
    <lineage>
        <taxon>Eukaryota</taxon>
        <taxon>Fungi</taxon>
        <taxon>Fungi incertae sedis</taxon>
        <taxon>Mucoromycota</taxon>
        <taxon>Mucoromycotina</taxon>
        <taxon>Mucoromycetes</taxon>
        <taxon>Mucorales</taxon>
        <taxon>Cunninghamellaceae</taxon>
        <taxon>Hesseltinella</taxon>
    </lineage>
</organism>
<keyword evidence="3 5" id="KW-0378">Hydrolase</keyword>
<dbReference type="CDD" id="cd04077">
    <property type="entry name" value="Peptidases_S8_PCSK9_ProteinaseK_like"/>
    <property type="match status" value="1"/>
</dbReference>
<gene>
    <name evidence="10" type="ORF">DM01DRAFT_1297640</name>
</gene>
<dbReference type="FunFam" id="3.40.50.200:FF:000007">
    <property type="entry name" value="Subtilisin-like serine protease"/>
    <property type="match status" value="1"/>
</dbReference>
<evidence type="ECO:0000313" key="10">
    <source>
        <dbReference type="EMBL" id="ORX62828.1"/>
    </source>
</evidence>
<dbReference type="PRINTS" id="PR00723">
    <property type="entry name" value="SUBTILISIN"/>
</dbReference>
<feature type="chain" id="PRO_5012733263" evidence="8">
    <location>
        <begin position="22"/>
        <end position="702"/>
    </location>
</feature>
<evidence type="ECO:0000256" key="6">
    <source>
        <dbReference type="RuleBase" id="RU003355"/>
    </source>
</evidence>
<comment type="similarity">
    <text evidence="1 5 6">Belongs to the peptidase S8 family.</text>
</comment>
<comment type="caution">
    <text evidence="10">The sequence shown here is derived from an EMBL/GenBank/DDBJ whole genome shotgun (WGS) entry which is preliminary data.</text>
</comment>
<dbReference type="EMBL" id="MCGT01000001">
    <property type="protein sequence ID" value="ORX62828.1"/>
    <property type="molecule type" value="Genomic_DNA"/>
</dbReference>
<reference evidence="10 11" key="1">
    <citation type="submission" date="2016-07" db="EMBL/GenBank/DDBJ databases">
        <title>Pervasive Adenine N6-methylation of Active Genes in Fungi.</title>
        <authorList>
            <consortium name="DOE Joint Genome Institute"/>
            <person name="Mondo S.J."/>
            <person name="Dannebaum R.O."/>
            <person name="Kuo R.C."/>
            <person name="Labutti K."/>
            <person name="Haridas S."/>
            <person name="Kuo A."/>
            <person name="Salamov A."/>
            <person name="Ahrendt S.R."/>
            <person name="Lipzen A."/>
            <person name="Sullivan W."/>
            <person name="Andreopoulos W.B."/>
            <person name="Clum A."/>
            <person name="Lindquist E."/>
            <person name="Daum C."/>
            <person name="Ramamoorthy G.K."/>
            <person name="Gryganskyi A."/>
            <person name="Culley D."/>
            <person name="Magnuson J.K."/>
            <person name="James T.Y."/>
            <person name="O'Malley M.A."/>
            <person name="Stajich J.E."/>
            <person name="Spatafora J.W."/>
            <person name="Visel A."/>
            <person name="Grigoriev I.V."/>
        </authorList>
    </citation>
    <scope>NUCLEOTIDE SEQUENCE [LARGE SCALE GENOMIC DNA]</scope>
    <source>
        <strain evidence="10 11">NRRL 3301</strain>
    </source>
</reference>
<dbReference type="Pfam" id="PF00082">
    <property type="entry name" value="Peptidase_S8"/>
    <property type="match status" value="1"/>
</dbReference>
<dbReference type="STRING" id="101127.A0A1X2GXM2"/>
<feature type="signal peptide" evidence="8">
    <location>
        <begin position="1"/>
        <end position="21"/>
    </location>
</feature>
<evidence type="ECO:0000256" key="1">
    <source>
        <dbReference type="ARBA" id="ARBA00011073"/>
    </source>
</evidence>
<accession>A0A1X2GXM2</accession>
<evidence type="ECO:0000256" key="7">
    <source>
        <dbReference type="SAM" id="MobiDB-lite"/>
    </source>
</evidence>
<dbReference type="OrthoDB" id="206201at2759"/>
<evidence type="ECO:0000313" key="11">
    <source>
        <dbReference type="Proteomes" id="UP000242146"/>
    </source>
</evidence>
<feature type="domain" description="Peptidase S8/S53" evidence="9">
    <location>
        <begin position="199"/>
        <end position="435"/>
    </location>
</feature>
<dbReference type="PROSITE" id="PS00137">
    <property type="entry name" value="SUBTILASE_HIS"/>
    <property type="match status" value="1"/>
</dbReference>
<dbReference type="InterPro" id="IPR036852">
    <property type="entry name" value="Peptidase_S8/S53_dom_sf"/>
</dbReference>
<evidence type="ECO:0000256" key="8">
    <source>
        <dbReference type="SAM" id="SignalP"/>
    </source>
</evidence>
<dbReference type="Proteomes" id="UP000242146">
    <property type="component" value="Unassembled WGS sequence"/>
</dbReference>
<dbReference type="Gene3D" id="3.40.50.200">
    <property type="entry name" value="Peptidase S8/S53 domain"/>
    <property type="match status" value="1"/>
</dbReference>
<dbReference type="PANTHER" id="PTHR43806:SF66">
    <property type="entry name" value="SERIN ENDOPEPTIDASE"/>
    <property type="match status" value="1"/>
</dbReference>
<dbReference type="InterPro" id="IPR023827">
    <property type="entry name" value="Peptidase_S8_Asp-AS"/>
</dbReference>
<feature type="region of interest" description="Disordered" evidence="7">
    <location>
        <begin position="679"/>
        <end position="702"/>
    </location>
</feature>
<dbReference type="InterPro" id="IPR000209">
    <property type="entry name" value="Peptidase_S8/S53_dom"/>
</dbReference>
<protein>
    <submittedName>
        <fullName evidence="10">Subtilisin-like protein</fullName>
    </submittedName>
</protein>
<feature type="compositionally biased region" description="Basic and acidic residues" evidence="7">
    <location>
        <begin position="589"/>
        <end position="612"/>
    </location>
</feature>
<dbReference type="SUPFAM" id="SSF52743">
    <property type="entry name" value="Subtilisin-like"/>
    <property type="match status" value="1"/>
</dbReference>
<dbReference type="InterPro" id="IPR022398">
    <property type="entry name" value="Peptidase_S8_His-AS"/>
</dbReference>
<dbReference type="GO" id="GO:0004252">
    <property type="term" value="F:serine-type endopeptidase activity"/>
    <property type="evidence" value="ECO:0007669"/>
    <property type="project" value="UniProtKB-UniRule"/>
</dbReference>
<dbReference type="InterPro" id="IPR023828">
    <property type="entry name" value="Peptidase_S8_Ser-AS"/>
</dbReference>
<evidence type="ECO:0000256" key="4">
    <source>
        <dbReference type="ARBA" id="ARBA00022825"/>
    </source>
</evidence>
<feature type="active site" description="Charge relay system" evidence="5">
    <location>
        <position position="208"/>
    </location>
</feature>
<dbReference type="PROSITE" id="PS00138">
    <property type="entry name" value="SUBTILASE_SER"/>
    <property type="match status" value="1"/>
</dbReference>
<dbReference type="GO" id="GO:0006508">
    <property type="term" value="P:proteolysis"/>
    <property type="evidence" value="ECO:0007669"/>
    <property type="project" value="UniProtKB-KW"/>
</dbReference>
<keyword evidence="11" id="KW-1185">Reference proteome</keyword>
<feature type="active site" description="Charge relay system" evidence="5">
    <location>
        <position position="398"/>
    </location>
</feature>
<keyword evidence="2 5" id="KW-0645">Protease</keyword>
<dbReference type="InterPro" id="IPR050131">
    <property type="entry name" value="Peptidase_S8_subtilisin-like"/>
</dbReference>
<feature type="active site" description="Charge relay system" evidence="5">
    <location>
        <position position="239"/>
    </location>
</feature>
<feature type="compositionally biased region" description="Basic and acidic residues" evidence="7">
    <location>
        <begin position="629"/>
        <end position="647"/>
    </location>
</feature>
<dbReference type="AlphaFoldDB" id="A0A1X2GXM2"/>
<feature type="compositionally biased region" description="Basic residues" evidence="7">
    <location>
        <begin position="467"/>
        <end position="484"/>
    </location>
</feature>
<dbReference type="PROSITE" id="PS51892">
    <property type="entry name" value="SUBTILASE"/>
    <property type="match status" value="1"/>
</dbReference>
<keyword evidence="8" id="KW-0732">Signal</keyword>
<feature type="region of interest" description="Disordered" evidence="7">
    <location>
        <begin position="457"/>
        <end position="647"/>
    </location>
</feature>
<dbReference type="PROSITE" id="PS00136">
    <property type="entry name" value="SUBTILASE_ASP"/>
    <property type="match status" value="1"/>
</dbReference>
<evidence type="ECO:0000256" key="5">
    <source>
        <dbReference type="PROSITE-ProRule" id="PRU01240"/>
    </source>
</evidence>
<proteinExistence type="inferred from homology"/>
<feature type="compositionally biased region" description="Basic and acidic residues" evidence="7">
    <location>
        <begin position="486"/>
        <end position="582"/>
    </location>
</feature>
<dbReference type="InterPro" id="IPR015500">
    <property type="entry name" value="Peptidase_S8_subtilisin-rel"/>
</dbReference>
<evidence type="ECO:0000256" key="2">
    <source>
        <dbReference type="ARBA" id="ARBA00022670"/>
    </source>
</evidence>
<dbReference type="InterPro" id="IPR034193">
    <property type="entry name" value="PCSK9_ProteinaseK-like"/>
</dbReference>
<feature type="compositionally biased region" description="Gly residues" evidence="7">
    <location>
        <begin position="692"/>
        <end position="702"/>
    </location>
</feature>
<evidence type="ECO:0000259" key="9">
    <source>
        <dbReference type="Pfam" id="PF00082"/>
    </source>
</evidence>
<keyword evidence="4 5" id="KW-0720">Serine protease</keyword>
<evidence type="ECO:0000256" key="3">
    <source>
        <dbReference type="ARBA" id="ARBA00022801"/>
    </source>
</evidence>
<name>A0A1X2GXM2_9FUNG</name>